<dbReference type="SMART" id="SM00448">
    <property type="entry name" value="REC"/>
    <property type="match status" value="1"/>
</dbReference>
<dbReference type="PANTHER" id="PTHR44591:SF3">
    <property type="entry name" value="RESPONSE REGULATORY DOMAIN-CONTAINING PROTEIN"/>
    <property type="match status" value="1"/>
</dbReference>
<dbReference type="PANTHER" id="PTHR44591">
    <property type="entry name" value="STRESS RESPONSE REGULATOR PROTEIN 1"/>
    <property type="match status" value="1"/>
</dbReference>
<keyword evidence="1 2" id="KW-0597">Phosphoprotein</keyword>
<dbReference type="InterPro" id="IPR011006">
    <property type="entry name" value="CheY-like_superfamily"/>
</dbReference>
<organism evidence="4 5">
    <name type="scientific">Myxococcus virescens</name>
    <dbReference type="NCBI Taxonomy" id="83456"/>
    <lineage>
        <taxon>Bacteria</taxon>
        <taxon>Pseudomonadati</taxon>
        <taxon>Myxococcota</taxon>
        <taxon>Myxococcia</taxon>
        <taxon>Myxococcales</taxon>
        <taxon>Cystobacterineae</taxon>
        <taxon>Myxococcaceae</taxon>
        <taxon>Myxococcus</taxon>
    </lineage>
</organism>
<protein>
    <recommendedName>
        <fullName evidence="3">Response regulatory domain-containing protein</fullName>
    </recommendedName>
</protein>
<sequence length="230" mass="24694">MRALKTIRPTLTSASPSFEASDSTRCAICSIAGGRGLSGIHGKLPWVGRVRHLLVVEDATRLARAIEEALRSRVERCTHAASLAAARQVLRHDAPDAVILDVSLPDGDSIELLAPLCELEPLPHVIAISGTATAEQAFQLAQEGVRAFLPKPLDLARLEAVWLETLARPPDLVTALRASAGRVPLHGFESLVRDTLVDEALAKSEGSVRGAAKLLRISRQLLQHILSGRK</sequence>
<dbReference type="InterPro" id="IPR050595">
    <property type="entry name" value="Bact_response_regulator"/>
</dbReference>
<dbReference type="Pfam" id="PF00072">
    <property type="entry name" value="Response_reg"/>
    <property type="match status" value="1"/>
</dbReference>
<evidence type="ECO:0000313" key="5">
    <source>
        <dbReference type="Proteomes" id="UP000321224"/>
    </source>
</evidence>
<name>A0A511H4X5_9BACT</name>
<evidence type="ECO:0000256" key="2">
    <source>
        <dbReference type="PROSITE-ProRule" id="PRU00169"/>
    </source>
</evidence>
<dbReference type="Proteomes" id="UP000321224">
    <property type="component" value="Unassembled WGS sequence"/>
</dbReference>
<dbReference type="InterPro" id="IPR001789">
    <property type="entry name" value="Sig_transdc_resp-reg_receiver"/>
</dbReference>
<reference evidence="4 5" key="1">
    <citation type="submission" date="2019-07" db="EMBL/GenBank/DDBJ databases">
        <title>Whole genome shotgun sequence of Myxococcus virescens NBRC 100334.</title>
        <authorList>
            <person name="Hosoyama A."/>
            <person name="Uohara A."/>
            <person name="Ohji S."/>
            <person name="Ichikawa N."/>
        </authorList>
    </citation>
    <scope>NUCLEOTIDE SEQUENCE [LARGE SCALE GENOMIC DNA]</scope>
    <source>
        <strain evidence="4 5">NBRC 100334</strain>
    </source>
</reference>
<dbReference type="CDD" id="cd00156">
    <property type="entry name" value="REC"/>
    <property type="match status" value="1"/>
</dbReference>
<evidence type="ECO:0000256" key="1">
    <source>
        <dbReference type="ARBA" id="ARBA00022553"/>
    </source>
</evidence>
<evidence type="ECO:0000313" key="4">
    <source>
        <dbReference type="EMBL" id="GEL68593.1"/>
    </source>
</evidence>
<accession>A0A511H4X5</accession>
<comment type="caution">
    <text evidence="4">The sequence shown here is derived from an EMBL/GenBank/DDBJ whole genome shotgun (WGS) entry which is preliminary data.</text>
</comment>
<evidence type="ECO:0000259" key="3">
    <source>
        <dbReference type="PROSITE" id="PS50110"/>
    </source>
</evidence>
<dbReference type="GO" id="GO:0000160">
    <property type="term" value="P:phosphorelay signal transduction system"/>
    <property type="evidence" value="ECO:0007669"/>
    <property type="project" value="InterPro"/>
</dbReference>
<dbReference type="Gene3D" id="3.40.50.2300">
    <property type="match status" value="1"/>
</dbReference>
<feature type="modified residue" description="4-aspartylphosphate" evidence="2">
    <location>
        <position position="101"/>
    </location>
</feature>
<dbReference type="AlphaFoldDB" id="A0A511H4X5"/>
<gene>
    <name evidence="4" type="ORF">MVI01_03770</name>
</gene>
<feature type="domain" description="Response regulatory" evidence="3">
    <location>
        <begin position="52"/>
        <end position="166"/>
    </location>
</feature>
<dbReference type="EMBL" id="BJVY01000001">
    <property type="protein sequence ID" value="GEL68593.1"/>
    <property type="molecule type" value="Genomic_DNA"/>
</dbReference>
<dbReference type="PROSITE" id="PS50110">
    <property type="entry name" value="RESPONSE_REGULATORY"/>
    <property type="match status" value="1"/>
</dbReference>
<proteinExistence type="predicted"/>
<dbReference type="SUPFAM" id="SSF52172">
    <property type="entry name" value="CheY-like"/>
    <property type="match status" value="1"/>
</dbReference>